<accession>A0A1W1X8W3</accession>
<dbReference type="AlphaFoldDB" id="A0A1W1X8W3"/>
<evidence type="ECO:0000313" key="3">
    <source>
        <dbReference type="Proteomes" id="UP000192761"/>
    </source>
</evidence>
<feature type="chain" id="PRO_5012551661" description="Extracellular solute-binding protein, family 3" evidence="1">
    <location>
        <begin position="25"/>
        <end position="278"/>
    </location>
</feature>
<keyword evidence="3" id="KW-1185">Reference proteome</keyword>
<proteinExistence type="predicted"/>
<organism evidence="2 3">
    <name type="scientific">Andreprevotia lacus DSM 23236</name>
    <dbReference type="NCBI Taxonomy" id="1121001"/>
    <lineage>
        <taxon>Bacteria</taxon>
        <taxon>Pseudomonadati</taxon>
        <taxon>Pseudomonadota</taxon>
        <taxon>Betaproteobacteria</taxon>
        <taxon>Neisseriales</taxon>
        <taxon>Chitinibacteraceae</taxon>
        <taxon>Andreprevotia</taxon>
    </lineage>
</organism>
<dbReference type="Gene3D" id="3.40.190.10">
    <property type="entry name" value="Periplasmic binding protein-like II"/>
    <property type="match status" value="2"/>
</dbReference>
<dbReference type="STRING" id="1121001.SAMN02745857_00918"/>
<name>A0A1W1X8W3_9NEIS</name>
<dbReference type="EMBL" id="FWXD01000004">
    <property type="protein sequence ID" value="SMC20359.1"/>
    <property type="molecule type" value="Genomic_DNA"/>
</dbReference>
<dbReference type="RefSeq" id="WP_084089370.1">
    <property type="nucleotide sequence ID" value="NZ_FWXD01000004.1"/>
</dbReference>
<protein>
    <recommendedName>
        <fullName evidence="4">Extracellular solute-binding protein, family 3</fullName>
    </recommendedName>
</protein>
<keyword evidence="1" id="KW-0732">Signal</keyword>
<evidence type="ECO:0000313" key="2">
    <source>
        <dbReference type="EMBL" id="SMC20359.1"/>
    </source>
</evidence>
<feature type="signal peptide" evidence="1">
    <location>
        <begin position="1"/>
        <end position="24"/>
    </location>
</feature>
<reference evidence="2 3" key="1">
    <citation type="submission" date="2017-04" db="EMBL/GenBank/DDBJ databases">
        <authorList>
            <person name="Afonso C.L."/>
            <person name="Miller P.J."/>
            <person name="Scott M.A."/>
            <person name="Spackman E."/>
            <person name="Goraichik I."/>
            <person name="Dimitrov K.M."/>
            <person name="Suarez D.L."/>
            <person name="Swayne D.E."/>
        </authorList>
    </citation>
    <scope>NUCLEOTIDE SEQUENCE [LARGE SCALE GENOMIC DNA]</scope>
    <source>
        <strain evidence="2 3">DSM 23236</strain>
    </source>
</reference>
<sequence>MAAQPGVPVCLLLAGLCLTGPAHGGDYSVAVEALDYQPLYDGSHPPAYTGFARDLLDLFGRHYGHTFHYVPLPINRLFAEMYRSQRYDFKFPDSPRWQVEQKRGVIYSEPVLALTEGIFVPQRRLTQAGKPVRYIGILAGFSPTPYQAQIASGRMVVYPSNNFAELFRMRTVERVDGVYANAFAVRHFQPPGTPPEDRLVLARNLPYVTSQFCLATLKYPAVIAQFNRFLREQRDEISRLKQRYGVDEVLQQDATMPQQNWSITSATNAASSGKPAEK</sequence>
<gene>
    <name evidence="2" type="ORF">SAMN02745857_00918</name>
</gene>
<dbReference type="Proteomes" id="UP000192761">
    <property type="component" value="Unassembled WGS sequence"/>
</dbReference>
<dbReference type="OrthoDB" id="5416480at2"/>
<evidence type="ECO:0008006" key="4">
    <source>
        <dbReference type="Google" id="ProtNLM"/>
    </source>
</evidence>
<dbReference type="SUPFAM" id="SSF53850">
    <property type="entry name" value="Periplasmic binding protein-like II"/>
    <property type="match status" value="1"/>
</dbReference>
<evidence type="ECO:0000256" key="1">
    <source>
        <dbReference type="SAM" id="SignalP"/>
    </source>
</evidence>